<dbReference type="SUPFAM" id="SSF53098">
    <property type="entry name" value="Ribonuclease H-like"/>
    <property type="match status" value="1"/>
</dbReference>
<gene>
    <name evidence="3" type="primary">H1005F08.16</name>
</gene>
<dbReference type="PANTHER" id="PTHR11697:SF230">
    <property type="entry name" value="ZINC FINGER, MYM DOMAIN CONTAINING 1"/>
    <property type="match status" value="1"/>
</dbReference>
<dbReference type="InterPro" id="IPR006580">
    <property type="entry name" value="Znf_TTF"/>
</dbReference>
<sequence length="864" mass="98801">MKKKKTIDLKSLWERSAKSQKIASTTVPIPLTIESEVQISQNVPSNPIQLLLEAPSAHDSDTSPSVQVEKEETNPSTQPDRAASPATGPRTESSPLSPISDDGDDDDDGIYDVDLLPRDPAHRTPISSYDVNKQDAVRRGFVALGPFQPDHEFPQRDIGGKRRFNARWFNEYKWLEYSVELDAAFCFVCYLFKDQTSLSSHGGDAFVNEGFRNWNMKWRFDRHVGSINSGHNQAQEKYELFISGKQSIRESCASNTEIYKEQYKSRLTYSLKCLRFLLRQGLACRGHDESDDSHNRGNFLELLNWLAQNFEEVNKVVLINAPKNCKMTCPTIQKEIINCCAKATTSLIMQELGDGCFAILADESSDVYQQEQLALCLRYVDKKGRVVERFLGIVQVENTSSLTLKTPIESLLASQSLSFSRVRGQGYDGASNMKGHVNGLKKLIMDECPSAYYVHCFAHQLQLTLVAVAKENSDCVWFFEQLRYLLTVIGNSCKKTHMLRVAQARRIVEALDVGDIETGTGLNQEMGLSRPGDTRWGSHYKTVMHVISLYPSIRQVLFKVGKDKSQNAEAIQAQTMLESFESFEFIFMAHLLLTIFGYSDDLSNALQKRDQDIVNAIELIYDTKMQLQLLREDDGWESFLKDVTSFCAKHSIKVVDMDGFYKPVGRSKRFFKKVKNFSRFHVDMFISIIDRQLQELNDRFDEVNTELLLCMASFNPIDSFSAYDKENLVKLAQFYPKDFTETELLHLPFQLTLFINFVRRDERFKNVKNLVELSTMLVATKKHTAYELVYKLLKLVLILPVATASVERVFSSMNYVKNKLRNRMGEQYLNDCLVTFLERDLFVQVTNDDIISRFQAMATRKVKL</sequence>
<dbReference type="PANTHER" id="PTHR11697">
    <property type="entry name" value="GENERAL TRANSCRIPTION FACTOR 2-RELATED ZINC FINGER PROTEIN"/>
    <property type="match status" value="1"/>
</dbReference>
<organism evidence="3">
    <name type="scientific">Oryza sativa</name>
    <name type="common">Rice</name>
    <dbReference type="NCBI Taxonomy" id="4530"/>
    <lineage>
        <taxon>Eukaryota</taxon>
        <taxon>Viridiplantae</taxon>
        <taxon>Streptophyta</taxon>
        <taxon>Embryophyta</taxon>
        <taxon>Tracheophyta</taxon>
        <taxon>Spermatophyta</taxon>
        <taxon>Magnoliopsida</taxon>
        <taxon>Liliopsida</taxon>
        <taxon>Poales</taxon>
        <taxon>Poaceae</taxon>
        <taxon>BOP clade</taxon>
        <taxon>Oryzoideae</taxon>
        <taxon>Oryzeae</taxon>
        <taxon>Oryzinae</taxon>
        <taxon>Oryza</taxon>
    </lineage>
</organism>
<reference evidence="3" key="1">
    <citation type="journal article" date="2002" name="Nature">
        <title>Sequence and analysis of rice chromosome 4.</title>
        <authorList>
            <person name="Feng Q."/>
            <person name="Zhang Y."/>
            <person name="Hao P."/>
            <person name="Wang S."/>
            <person name="Fu G."/>
            <person name="Huang Y."/>
            <person name="Li Y."/>
            <person name="Zhu J."/>
            <person name="Liu Y."/>
            <person name="Hu X."/>
            <person name="Jia P."/>
            <person name="Zhang Y."/>
            <person name="Zhao Q."/>
            <person name="Ying K."/>
            <person name="Yu S."/>
            <person name="Tang Y."/>
            <person name="Weng Q."/>
            <person name="Zhang L."/>
            <person name="Lu Y."/>
            <person name="Mu J."/>
            <person name="Lu Y."/>
            <person name="Zhang L.S."/>
            <person name="Yu Z."/>
            <person name="Fan D."/>
            <person name="Liu X."/>
            <person name="Lu T."/>
            <person name="Li C."/>
            <person name="Wu Y."/>
            <person name="Sun T."/>
            <person name="Lei H."/>
            <person name="Li T."/>
            <person name="Hu H."/>
            <person name="Guan J."/>
            <person name="Wu M."/>
            <person name="Zhang R."/>
            <person name="Zhou B."/>
            <person name="Chen Z."/>
            <person name="Chen L."/>
            <person name="Jin Z."/>
            <person name="Wang R."/>
            <person name="Yin H."/>
            <person name="Cai Z."/>
            <person name="Ren S."/>
            <person name="Lv G."/>
            <person name="Gu W."/>
            <person name="Zhu G."/>
            <person name="Tu Y."/>
            <person name="Jia J."/>
            <person name="Zhang Y."/>
            <person name="Chen J."/>
            <person name="Kang H."/>
            <person name="Chen X."/>
            <person name="Shao C."/>
            <person name="Sun Y."/>
            <person name="Hu Q."/>
            <person name="Zhang X."/>
            <person name="Zhang W."/>
            <person name="Wang L."/>
            <person name="Ding C."/>
            <person name="Sheng H."/>
            <person name="Gu J."/>
            <person name="Chen S."/>
            <person name="Ni L."/>
            <person name="Zhu F."/>
            <person name="Chen W."/>
            <person name="Lan L."/>
            <person name="Lai Y."/>
            <person name="Cheng Z."/>
            <person name="Gu M."/>
            <person name="Jiang J."/>
            <person name="Li J."/>
            <person name="Hong G."/>
            <person name="Xue Y."/>
            <person name="Han B."/>
        </authorList>
    </citation>
    <scope>NUCLEOTIDE SEQUENCE</scope>
</reference>
<dbReference type="Pfam" id="PF05699">
    <property type="entry name" value="Dimer_Tnp_hAT"/>
    <property type="match status" value="1"/>
</dbReference>
<feature type="region of interest" description="Disordered" evidence="1">
    <location>
        <begin position="1"/>
        <end position="30"/>
    </location>
</feature>
<dbReference type="SMART" id="SM00597">
    <property type="entry name" value="ZnF_TTF"/>
    <property type="match status" value="1"/>
</dbReference>
<accession>Q01MM8</accession>
<evidence type="ECO:0000256" key="1">
    <source>
        <dbReference type="SAM" id="MobiDB-lite"/>
    </source>
</evidence>
<dbReference type="GO" id="GO:0046983">
    <property type="term" value="F:protein dimerization activity"/>
    <property type="evidence" value="ECO:0007669"/>
    <property type="project" value="InterPro"/>
</dbReference>
<proteinExistence type="predicted"/>
<reference evidence="3" key="2">
    <citation type="submission" date="2004-10" db="EMBL/GenBank/DDBJ databases">
        <title>Chromosome-wide comparison between domesticated rice subspecies indica and japonica.</title>
        <authorList>
            <person name="Han B."/>
        </authorList>
    </citation>
    <scope>NUCLEOTIDE SEQUENCE</scope>
</reference>
<evidence type="ECO:0000313" key="3">
    <source>
        <dbReference type="EMBL" id="CAH65987.1"/>
    </source>
</evidence>
<feature type="domain" description="TTF-type" evidence="2">
    <location>
        <begin position="160"/>
        <end position="258"/>
    </location>
</feature>
<feature type="compositionally biased region" description="Acidic residues" evidence="1">
    <location>
        <begin position="101"/>
        <end position="111"/>
    </location>
</feature>
<dbReference type="AlphaFoldDB" id="Q01MM8"/>
<name>Q01MM8_ORYSA</name>
<dbReference type="InterPro" id="IPR008906">
    <property type="entry name" value="HATC_C_dom"/>
</dbReference>
<dbReference type="InterPro" id="IPR055298">
    <property type="entry name" value="AtLOH3-like"/>
</dbReference>
<feature type="region of interest" description="Disordered" evidence="1">
    <location>
        <begin position="49"/>
        <end position="130"/>
    </location>
</feature>
<dbReference type="Pfam" id="PF14291">
    <property type="entry name" value="DUF4371"/>
    <property type="match status" value="1"/>
</dbReference>
<evidence type="ECO:0000259" key="2">
    <source>
        <dbReference type="SMART" id="SM00597"/>
    </source>
</evidence>
<dbReference type="InterPro" id="IPR012337">
    <property type="entry name" value="RNaseH-like_sf"/>
</dbReference>
<protein>
    <submittedName>
        <fullName evidence="3">H1005F08.16 protein</fullName>
    </submittedName>
</protein>
<feature type="compositionally biased region" description="Basic and acidic residues" evidence="1">
    <location>
        <begin position="1"/>
        <end position="17"/>
    </location>
</feature>
<dbReference type="EMBL" id="CR855038">
    <property type="protein sequence ID" value="CAH65987.1"/>
    <property type="molecule type" value="Genomic_DNA"/>
</dbReference>
<dbReference type="InterPro" id="IPR025398">
    <property type="entry name" value="DUF4371"/>
</dbReference>